<dbReference type="GO" id="GO:0006302">
    <property type="term" value="P:double-strand break repair"/>
    <property type="evidence" value="ECO:0007669"/>
    <property type="project" value="InterPro"/>
</dbReference>
<dbReference type="RefSeq" id="WP_160723301.1">
    <property type="nucleotide sequence ID" value="NZ_SUMG01000029.1"/>
</dbReference>
<feature type="region of interest" description="Disordered" evidence="5">
    <location>
        <begin position="93"/>
        <end position="117"/>
    </location>
</feature>
<dbReference type="Proteomes" id="UP000449710">
    <property type="component" value="Unassembled WGS sequence"/>
</dbReference>
<dbReference type="PANTHER" id="PTHR32114:SF2">
    <property type="entry name" value="ABC TRANSPORTER ABCH.3"/>
    <property type="match status" value="1"/>
</dbReference>
<dbReference type="EMBL" id="SUMG01000029">
    <property type="protein sequence ID" value="NBG89540.1"/>
    <property type="molecule type" value="Genomic_DNA"/>
</dbReference>
<dbReference type="GO" id="GO:0016887">
    <property type="term" value="F:ATP hydrolysis activity"/>
    <property type="evidence" value="ECO:0007669"/>
    <property type="project" value="InterPro"/>
</dbReference>
<dbReference type="Pfam" id="PF13476">
    <property type="entry name" value="AAA_23"/>
    <property type="match status" value="1"/>
</dbReference>
<comment type="subunit">
    <text evidence="2">Heterodimer of SbcC and SbcD.</text>
</comment>
<feature type="coiled-coil region" evidence="4">
    <location>
        <begin position="262"/>
        <end position="495"/>
    </location>
</feature>
<gene>
    <name evidence="7" type="ORF">ISALK_13675</name>
</gene>
<dbReference type="PANTHER" id="PTHR32114">
    <property type="entry name" value="ABC TRANSPORTER ABCH.3"/>
    <property type="match status" value="1"/>
</dbReference>
<dbReference type="AlphaFoldDB" id="A0AA43XPV7"/>
<name>A0AA43XPV7_9CLOT</name>
<evidence type="ECO:0000313" key="8">
    <source>
        <dbReference type="Proteomes" id="UP000449710"/>
    </source>
</evidence>
<feature type="domain" description="Rad50/SbcC-type AAA" evidence="6">
    <location>
        <begin position="5"/>
        <end position="208"/>
    </location>
</feature>
<accession>A0AA43XPV7</accession>
<comment type="caution">
    <text evidence="7">The sequence shown here is derived from an EMBL/GenBank/DDBJ whole genome shotgun (WGS) entry which is preliminary data.</text>
</comment>
<comment type="similarity">
    <text evidence="1">Belongs to the SMC family. SbcC subfamily.</text>
</comment>
<dbReference type="InterPro" id="IPR027417">
    <property type="entry name" value="P-loop_NTPase"/>
</dbReference>
<evidence type="ECO:0000256" key="4">
    <source>
        <dbReference type="SAM" id="Coils"/>
    </source>
</evidence>
<evidence type="ECO:0000256" key="3">
    <source>
        <dbReference type="ARBA" id="ARBA00013368"/>
    </source>
</evidence>
<feature type="compositionally biased region" description="Basic residues" evidence="5">
    <location>
        <begin position="93"/>
        <end position="103"/>
    </location>
</feature>
<evidence type="ECO:0000259" key="6">
    <source>
        <dbReference type="Pfam" id="PF13476"/>
    </source>
</evidence>
<feature type="coiled-coil region" evidence="4">
    <location>
        <begin position="618"/>
        <end position="771"/>
    </location>
</feature>
<evidence type="ECO:0000256" key="5">
    <source>
        <dbReference type="SAM" id="MobiDB-lite"/>
    </source>
</evidence>
<dbReference type="InterPro" id="IPR038729">
    <property type="entry name" value="Rad50/SbcC_AAA"/>
</dbReference>
<keyword evidence="4" id="KW-0175">Coiled coil</keyword>
<keyword evidence="8" id="KW-1185">Reference proteome</keyword>
<proteinExistence type="inferred from homology"/>
<sequence length="1056" mass="122589">MKPIKLTMSAFGPYQETEVIDFRELKEHHLFLITGPTGAGKTSIFDGICYALYGETSGTDRPEKSIRCQSASSEVLTEVEFTFQLKGKEYTVHRRPKQERRKKSGEGMTEAPGEATLHLPKEERPITGITDVTGKITSLLGLELSQFRQIMMIPQGEFRKLLVAPSNERTEILKRIFKTHLYSDLQRKFKEKSRDLEKKMEQKVLQRKNELLKLAYDPGASWGEEVHQELQKDDLNIDRIIVLVSTSLQADTETLINFQKIKEEEEQKQRKLYEERQKAVDNNQKLKDLEVLEKELKQLEEQKETIKKKEEDLEKIQKAEKVEPKRRYYLERNKGVEKKQKGIIEEKEALETLKKELETLEQEKKEVTSEFYTKDLENLKKEASKLEEYQTVLKEVKGINGEYKEADKRQKKALEELRAIKDQLEKYKKDMEANQKVMEKYKGAEKELYEKERERSALKQLITLLQKTEKSMINLSKLEEDVKTKASAFEKLEELWEKANHNWNEKRRRYHLNQAAYLAKKLELGKPCPVCGSEDHPVPAEFSEKACSIEEVDQAEAIANDRAVAKNNAQMALETAKTRKISEEEVVESYYVELTKMLETDRDILSDDVGLSKEITVISQIKEEQEREEEFLNQAIKQLKKDHKTYEEAEKKKEDLHKELTALTEQEEKAKEKVQNEENIVNQLETRRETMLKNIPQELREEEALTNREEQVASVLKEKETRKDKILENYQKKHDEKTTMTASINTGEKTLKDLREHLDYEKKLYEKALNEQHITEEEYLNYEMEIPQKKGIEKELKDYHDALGNKKAAIVQQKSGIKDFEMAKIEVLDQRIEDSKEALRKLQDEMDIIKQRKLSNKTVIDNVEKLNKDMEKEEKAFKTLGHISDVISGNNEMKMPFERFILRSYLRDVLTAANLRFTSMTNGRYRLKLADSVEDRRTSGGLDLEVFDRYTGLPRSVKTLSGGESFKASLSMALGLAEVVQSHAGGIMLDTVFIDEGFGTLDQESLDSAINCLIDLQDAGRLVGIISHVEELKERIQAQLLVQGDESGSWTKFRVN</sequence>
<dbReference type="Gene3D" id="3.40.50.300">
    <property type="entry name" value="P-loop containing nucleotide triphosphate hydrolases"/>
    <property type="match status" value="2"/>
</dbReference>
<evidence type="ECO:0000313" key="7">
    <source>
        <dbReference type="EMBL" id="NBG89540.1"/>
    </source>
</evidence>
<dbReference type="Pfam" id="PF13558">
    <property type="entry name" value="SbcC_Walker_B"/>
    <property type="match status" value="1"/>
</dbReference>
<organism evidence="7 8">
    <name type="scientific">Isachenkonia alkalipeptolytica</name>
    <dbReference type="NCBI Taxonomy" id="2565777"/>
    <lineage>
        <taxon>Bacteria</taxon>
        <taxon>Bacillati</taxon>
        <taxon>Bacillota</taxon>
        <taxon>Clostridia</taxon>
        <taxon>Eubacteriales</taxon>
        <taxon>Clostridiaceae</taxon>
        <taxon>Isachenkonia</taxon>
    </lineage>
</organism>
<feature type="coiled-coil region" evidence="4">
    <location>
        <begin position="825"/>
        <end position="880"/>
    </location>
</feature>
<evidence type="ECO:0000256" key="2">
    <source>
        <dbReference type="ARBA" id="ARBA00011322"/>
    </source>
</evidence>
<dbReference type="SUPFAM" id="SSF52540">
    <property type="entry name" value="P-loop containing nucleoside triphosphate hydrolases"/>
    <property type="match status" value="1"/>
</dbReference>
<protein>
    <recommendedName>
        <fullName evidence="3">Nuclease SbcCD subunit C</fullName>
    </recommendedName>
</protein>
<reference evidence="7 8" key="1">
    <citation type="submission" date="2019-04" db="EMBL/GenBank/DDBJ databases">
        <title>Isachenkonia alkalipeptolytica gen. nov. sp. nov. a new anaerobic, alkiliphilic organothrophic bacterium capable to reduce synthesized ferrihydrite isolated from a soda lake.</title>
        <authorList>
            <person name="Toshchakov S.V."/>
            <person name="Zavarzina D.G."/>
            <person name="Zhilina T.N."/>
            <person name="Kostrikina N.A."/>
            <person name="Kublanov I.V."/>
        </authorList>
    </citation>
    <scope>NUCLEOTIDE SEQUENCE [LARGE SCALE GENOMIC DNA]</scope>
    <source>
        <strain evidence="7 8">Z-1701</strain>
    </source>
</reference>
<evidence type="ECO:0000256" key="1">
    <source>
        <dbReference type="ARBA" id="ARBA00006930"/>
    </source>
</evidence>